<gene>
    <name evidence="2" type="ORF">RJ641_006400</name>
</gene>
<protein>
    <submittedName>
        <fullName evidence="2">Uncharacterized protein</fullName>
    </submittedName>
</protein>
<sequence>MAMMILLEFLPPCSSSKSTSDSFDHCFQLQLVFLVFTGEAWGYLGSRRFLSELELHTDAVLGINSTLIDMVHIYLSDSWVHDCEFFNSSRSLIGGVIKVLTSNGNWIRGKGLSSGNQINFCSCHWGEN</sequence>
<dbReference type="GO" id="GO:0016485">
    <property type="term" value="P:protein processing"/>
    <property type="evidence" value="ECO:0007669"/>
    <property type="project" value="InterPro"/>
</dbReference>
<dbReference type="Proteomes" id="UP001370490">
    <property type="component" value="Unassembled WGS sequence"/>
</dbReference>
<dbReference type="Pfam" id="PF05450">
    <property type="entry name" value="Nicastrin"/>
    <property type="match status" value="1"/>
</dbReference>
<reference evidence="2 3" key="1">
    <citation type="submission" date="2023-12" db="EMBL/GenBank/DDBJ databases">
        <title>A high-quality genome assembly for Dillenia turbinata (Dilleniales).</title>
        <authorList>
            <person name="Chanderbali A."/>
        </authorList>
    </citation>
    <scope>NUCLEOTIDE SEQUENCE [LARGE SCALE GENOMIC DNA]</scope>
    <source>
        <strain evidence="2">LSX21</strain>
        <tissue evidence="2">Leaf</tissue>
    </source>
</reference>
<dbReference type="GO" id="GO:0005886">
    <property type="term" value="C:plasma membrane"/>
    <property type="evidence" value="ECO:0007669"/>
    <property type="project" value="TreeGrafter"/>
</dbReference>
<evidence type="ECO:0000313" key="2">
    <source>
        <dbReference type="EMBL" id="KAK6927809.1"/>
    </source>
</evidence>
<dbReference type="EMBL" id="JBAMMX010000014">
    <property type="protein sequence ID" value="KAK6927809.1"/>
    <property type="molecule type" value="Genomic_DNA"/>
</dbReference>
<dbReference type="PANTHER" id="PTHR21092:SF0">
    <property type="entry name" value="NICASTRIN"/>
    <property type="match status" value="1"/>
</dbReference>
<keyword evidence="3" id="KW-1185">Reference proteome</keyword>
<evidence type="ECO:0000256" key="1">
    <source>
        <dbReference type="SAM" id="SignalP"/>
    </source>
</evidence>
<name>A0AAN8Z619_9MAGN</name>
<dbReference type="PANTHER" id="PTHR21092">
    <property type="entry name" value="NICASTRIN"/>
    <property type="match status" value="1"/>
</dbReference>
<comment type="caution">
    <text evidence="2">The sequence shown here is derived from an EMBL/GenBank/DDBJ whole genome shotgun (WGS) entry which is preliminary data.</text>
</comment>
<accession>A0AAN8Z619</accession>
<evidence type="ECO:0000313" key="3">
    <source>
        <dbReference type="Proteomes" id="UP001370490"/>
    </source>
</evidence>
<dbReference type="InterPro" id="IPR008710">
    <property type="entry name" value="Nicastrin"/>
</dbReference>
<dbReference type="AlphaFoldDB" id="A0AAN8Z619"/>
<keyword evidence="1" id="KW-0732">Signal</keyword>
<feature type="signal peptide" evidence="1">
    <location>
        <begin position="1"/>
        <end position="15"/>
    </location>
</feature>
<feature type="chain" id="PRO_5043031000" evidence="1">
    <location>
        <begin position="16"/>
        <end position="128"/>
    </location>
</feature>
<proteinExistence type="predicted"/>
<organism evidence="2 3">
    <name type="scientific">Dillenia turbinata</name>
    <dbReference type="NCBI Taxonomy" id="194707"/>
    <lineage>
        <taxon>Eukaryota</taxon>
        <taxon>Viridiplantae</taxon>
        <taxon>Streptophyta</taxon>
        <taxon>Embryophyta</taxon>
        <taxon>Tracheophyta</taxon>
        <taxon>Spermatophyta</taxon>
        <taxon>Magnoliopsida</taxon>
        <taxon>eudicotyledons</taxon>
        <taxon>Gunneridae</taxon>
        <taxon>Pentapetalae</taxon>
        <taxon>Dilleniales</taxon>
        <taxon>Dilleniaceae</taxon>
        <taxon>Dillenia</taxon>
    </lineage>
</organism>